<dbReference type="EMBL" id="JAXQNO010000009">
    <property type="protein sequence ID" value="KAK4790820.1"/>
    <property type="molecule type" value="Genomic_DNA"/>
</dbReference>
<evidence type="ECO:0000259" key="1">
    <source>
        <dbReference type="Pfam" id="PF00582"/>
    </source>
</evidence>
<dbReference type="PRINTS" id="PR01438">
    <property type="entry name" value="UNVRSLSTRESS"/>
</dbReference>
<name>A0AAN7R788_TRANT</name>
<dbReference type="InterPro" id="IPR006015">
    <property type="entry name" value="Universal_stress_UspA"/>
</dbReference>
<feature type="domain" description="UspA" evidence="1">
    <location>
        <begin position="10"/>
        <end position="156"/>
    </location>
</feature>
<dbReference type="Gene3D" id="3.40.50.620">
    <property type="entry name" value="HUPs"/>
    <property type="match status" value="1"/>
</dbReference>
<gene>
    <name evidence="2" type="ORF">SAY86_031233</name>
</gene>
<keyword evidence="3" id="KW-1185">Reference proteome</keyword>
<proteinExistence type="predicted"/>
<dbReference type="PANTHER" id="PTHR46553">
    <property type="entry name" value="ADENINE NUCLEOTIDE ALPHA HYDROLASES-LIKE SUPERFAMILY PROTEIN"/>
    <property type="match status" value="1"/>
</dbReference>
<evidence type="ECO:0000313" key="3">
    <source>
        <dbReference type="Proteomes" id="UP001346149"/>
    </source>
</evidence>
<protein>
    <recommendedName>
        <fullName evidence="1">UspA domain-containing protein</fullName>
    </recommendedName>
</protein>
<dbReference type="Pfam" id="PF00582">
    <property type="entry name" value="Usp"/>
    <property type="match status" value="1"/>
</dbReference>
<accession>A0AAN7R788</accession>
<evidence type="ECO:0000313" key="2">
    <source>
        <dbReference type="EMBL" id="KAK4790820.1"/>
    </source>
</evidence>
<dbReference type="Proteomes" id="UP001346149">
    <property type="component" value="Unassembled WGS sequence"/>
</dbReference>
<dbReference type="InterPro" id="IPR014729">
    <property type="entry name" value="Rossmann-like_a/b/a_fold"/>
</dbReference>
<reference evidence="2 3" key="1">
    <citation type="journal article" date="2023" name="Hortic Res">
        <title>Pangenome of water caltrop reveals structural variations and asymmetric subgenome divergence after allopolyploidization.</title>
        <authorList>
            <person name="Zhang X."/>
            <person name="Chen Y."/>
            <person name="Wang L."/>
            <person name="Yuan Y."/>
            <person name="Fang M."/>
            <person name="Shi L."/>
            <person name="Lu R."/>
            <person name="Comes H.P."/>
            <person name="Ma Y."/>
            <person name="Chen Y."/>
            <person name="Huang G."/>
            <person name="Zhou Y."/>
            <person name="Zheng Z."/>
            <person name="Qiu Y."/>
        </authorList>
    </citation>
    <scope>NUCLEOTIDE SEQUENCE [LARGE SCALE GENOMIC DNA]</scope>
    <source>
        <strain evidence="2">F231</strain>
    </source>
</reference>
<sequence>MASAGDKPVMLVGIDDSEHSLYALDWTIDHFFSPFSHCLPFKLVVLHAKPSPSTMAGFSGPASAAVITIIDADLKISAARIGDKAKEICSRRSVEDAMVEFVEGDARQVLCDSVEKHHASVLVVGSHGYGAIKRAVLGSVSDYCAHHAQCSVMIVKKPKNMH</sequence>
<dbReference type="InterPro" id="IPR006016">
    <property type="entry name" value="UspA"/>
</dbReference>
<dbReference type="PANTHER" id="PTHR46553:SF3">
    <property type="entry name" value="ADENINE NUCLEOTIDE ALPHA HYDROLASES-LIKE SUPERFAMILY PROTEIN"/>
    <property type="match status" value="1"/>
</dbReference>
<dbReference type="CDD" id="cd23659">
    <property type="entry name" value="USP_At3g01520-like"/>
    <property type="match status" value="1"/>
</dbReference>
<dbReference type="AlphaFoldDB" id="A0AAN7R788"/>
<comment type="caution">
    <text evidence="2">The sequence shown here is derived from an EMBL/GenBank/DDBJ whole genome shotgun (WGS) entry which is preliminary data.</text>
</comment>
<dbReference type="SUPFAM" id="SSF52402">
    <property type="entry name" value="Adenine nucleotide alpha hydrolases-like"/>
    <property type="match status" value="1"/>
</dbReference>
<organism evidence="2 3">
    <name type="scientific">Trapa natans</name>
    <name type="common">Water chestnut</name>
    <dbReference type="NCBI Taxonomy" id="22666"/>
    <lineage>
        <taxon>Eukaryota</taxon>
        <taxon>Viridiplantae</taxon>
        <taxon>Streptophyta</taxon>
        <taxon>Embryophyta</taxon>
        <taxon>Tracheophyta</taxon>
        <taxon>Spermatophyta</taxon>
        <taxon>Magnoliopsida</taxon>
        <taxon>eudicotyledons</taxon>
        <taxon>Gunneridae</taxon>
        <taxon>Pentapetalae</taxon>
        <taxon>rosids</taxon>
        <taxon>malvids</taxon>
        <taxon>Myrtales</taxon>
        <taxon>Lythraceae</taxon>
        <taxon>Trapa</taxon>
    </lineage>
</organism>